<reference evidence="2 3" key="1">
    <citation type="submission" date="2017-09" db="EMBL/GenBank/DDBJ databases">
        <title>Depth-based differentiation of microbial function through sediment-hosted aquifers and enrichment of novel symbionts in the deep terrestrial subsurface.</title>
        <authorList>
            <person name="Probst A.J."/>
            <person name="Ladd B."/>
            <person name="Jarett J.K."/>
            <person name="Geller-Mcgrath D.E."/>
            <person name="Sieber C.M."/>
            <person name="Emerson J.B."/>
            <person name="Anantharaman K."/>
            <person name="Thomas B.C."/>
            <person name="Malmstrom R."/>
            <person name="Stieglmeier M."/>
            <person name="Klingl A."/>
            <person name="Woyke T."/>
            <person name="Ryan C.M."/>
            <person name="Banfield J.F."/>
        </authorList>
    </citation>
    <scope>NUCLEOTIDE SEQUENCE [LARGE SCALE GENOMIC DNA]</scope>
    <source>
        <strain evidence="2">CG17_big_fil_post_rev_8_21_14_2_50_48_46</strain>
    </source>
</reference>
<name>A0A2M7GAC8_9BACT</name>
<protein>
    <submittedName>
        <fullName evidence="2">Uncharacterized protein</fullName>
    </submittedName>
</protein>
<keyword evidence="1" id="KW-0472">Membrane</keyword>
<feature type="transmembrane region" description="Helical" evidence="1">
    <location>
        <begin position="56"/>
        <end position="81"/>
    </location>
</feature>
<dbReference type="AlphaFoldDB" id="A0A2M7GAC8"/>
<feature type="transmembrane region" description="Helical" evidence="1">
    <location>
        <begin position="32"/>
        <end position="49"/>
    </location>
</feature>
<sequence>MTALKASACIWLFAFPLQIVVKSVLHLPSFLGLFILCLIMSIVFDYFYVKESKKKALFLLLSFLFNLLIIFLGMGFSAILLPRFL</sequence>
<proteinExistence type="predicted"/>
<evidence type="ECO:0000256" key="1">
    <source>
        <dbReference type="SAM" id="Phobius"/>
    </source>
</evidence>
<keyword evidence="1" id="KW-0812">Transmembrane</keyword>
<keyword evidence="1" id="KW-1133">Transmembrane helix</keyword>
<accession>A0A2M7GAC8</accession>
<dbReference type="EMBL" id="PFFQ01000006">
    <property type="protein sequence ID" value="PIW19102.1"/>
    <property type="molecule type" value="Genomic_DNA"/>
</dbReference>
<evidence type="ECO:0000313" key="3">
    <source>
        <dbReference type="Proteomes" id="UP000231019"/>
    </source>
</evidence>
<comment type="caution">
    <text evidence="2">The sequence shown here is derived from an EMBL/GenBank/DDBJ whole genome shotgun (WGS) entry which is preliminary data.</text>
</comment>
<organism evidence="2 3">
    <name type="scientific">bacterium (Candidatus Blackallbacteria) CG17_big_fil_post_rev_8_21_14_2_50_48_46</name>
    <dbReference type="NCBI Taxonomy" id="2014261"/>
    <lineage>
        <taxon>Bacteria</taxon>
        <taxon>Candidatus Blackallbacteria</taxon>
    </lineage>
</organism>
<gene>
    <name evidence="2" type="ORF">COW36_03040</name>
</gene>
<evidence type="ECO:0000313" key="2">
    <source>
        <dbReference type="EMBL" id="PIW19102.1"/>
    </source>
</evidence>
<dbReference type="Proteomes" id="UP000231019">
    <property type="component" value="Unassembled WGS sequence"/>
</dbReference>